<dbReference type="OrthoDB" id="4951845at2759"/>
<sequence>MMTSRTIPPLPEEVGMGDGEEGVVVLQLPVKDPTFDLAKAVCNHGLFMMAPNGWDPATASLRRPLRLSSSSASLSVRVSQPSPPPDHLLVSVYCTTFLSSQDQDAILSQVRRMLRMSDENDRMIREFHTIHAAAKERGFGRIFRSPTLFEDMVKCILLCNCRYPIKLESKESKIYKGSKTCYLYFDTSLGEGILLSKDIQDYLSSLNTEYPSFLKPSIVFTETTDRTSMIDGASRIHFCFKRPAKKASKSGLESRQASFSSSGYGERKIVEKLRSSNSVSSSDGFIKSSSKDKSSSNSIQDMAQPVPATFTHFGNKSMLSVIPDATADEKFVSDEGTLCWNLLFSRLSFDVKKGCEINNLIKARIQRTLSNMRAPSYIGEITCTGLDLDNLPPYVHRMRVFPMDLNEVWFMESVNLNCKKTIKTSLESNSTGEVNSDFLEGIEHHRNQLKSSSNSAVGMDNRNEVDKADGLRNSKSTNWTLGYMSRWKAILHSLADQVSKSLPSDQLWFGFTTMPELDWNLDSSVGDQKITSSHTALLFGNRVKAAIHDSLVLPNLWMWPRTLSMAKALCELQLELKCCTISRELYPKTPQLREFKRKRHNTMDVIAKSVDKCQENRSNLAQKAMSFFNHDNHSNKSQRMETSTVGETDSIYDFEGLPIINKLDASSPVRQLSSGILCLPNTQGNFPSPEELANVDVNYLASRCKLGYRSQWIVSLAQDIVEHKIQFSKLEEICNGSTLYSYDELDKELSGIHGFGPFTRANILMCMGFYHKIPSDSETIRHLKQFHSIKNCTVRTARKNLKAIYGKCAPFQFLAYWFEMWTCYEEIFGKMTQMPPSNYQIVTGINMKVSEIKNEC</sequence>
<evidence type="ECO:0000313" key="4">
    <source>
        <dbReference type="Proteomes" id="UP001055439"/>
    </source>
</evidence>
<dbReference type="EMBL" id="CP097511">
    <property type="protein sequence ID" value="URE48058.1"/>
    <property type="molecule type" value="Genomic_DNA"/>
</dbReference>
<reference evidence="3" key="1">
    <citation type="submission" date="2022-05" db="EMBL/GenBank/DDBJ databases">
        <title>The Musa troglodytarum L. genome provides insights into the mechanism of non-climacteric behaviour and enrichment of carotenoids.</title>
        <authorList>
            <person name="Wang J."/>
        </authorList>
    </citation>
    <scope>NUCLEOTIDE SEQUENCE</scope>
    <source>
        <tissue evidence="3">Leaf</tissue>
    </source>
</reference>
<dbReference type="InterPro" id="IPR057080">
    <property type="entry name" value="PH_SMPa"/>
</dbReference>
<dbReference type="AlphaFoldDB" id="A0A9E7IF21"/>
<gene>
    <name evidence="3" type="ORF">MUK42_32745</name>
</gene>
<dbReference type="GO" id="GO:0005634">
    <property type="term" value="C:nucleus"/>
    <property type="evidence" value="ECO:0007669"/>
    <property type="project" value="TreeGrafter"/>
</dbReference>
<proteinExistence type="predicted"/>
<dbReference type="Gene3D" id="1.10.340.30">
    <property type="entry name" value="Hypothetical protein, domain 2"/>
    <property type="match status" value="1"/>
</dbReference>
<evidence type="ECO:0000313" key="3">
    <source>
        <dbReference type="EMBL" id="URE48058.1"/>
    </source>
</evidence>
<dbReference type="SUPFAM" id="SSF48150">
    <property type="entry name" value="DNA-glycosylase"/>
    <property type="match status" value="1"/>
</dbReference>
<dbReference type="Pfam" id="PF23065">
    <property type="entry name" value="PH_SMPa"/>
    <property type="match status" value="1"/>
</dbReference>
<accession>A0A9E7IF21</accession>
<dbReference type="PANTHER" id="PTHR10242:SF4">
    <property type="entry name" value="OS07G0657600 PROTEIN"/>
    <property type="match status" value="1"/>
</dbReference>
<dbReference type="InterPro" id="IPR052054">
    <property type="entry name" value="Oxidative_DNA_repair_enzyme"/>
</dbReference>
<dbReference type="GO" id="GO:0006285">
    <property type="term" value="P:base-excision repair, AP site formation"/>
    <property type="evidence" value="ECO:0007669"/>
    <property type="project" value="TreeGrafter"/>
</dbReference>
<name>A0A9E7IF21_9LILI</name>
<evidence type="ECO:0000256" key="1">
    <source>
        <dbReference type="SAM" id="MobiDB-lite"/>
    </source>
</evidence>
<feature type="compositionally biased region" description="Low complexity" evidence="1">
    <location>
        <begin position="278"/>
        <end position="288"/>
    </location>
</feature>
<dbReference type="Proteomes" id="UP001055439">
    <property type="component" value="Chromosome 9"/>
</dbReference>
<feature type="domain" description="SMP" evidence="2">
    <location>
        <begin position="161"/>
        <end position="189"/>
    </location>
</feature>
<dbReference type="GO" id="GO:0034039">
    <property type="term" value="F:8-oxo-7,8-dihydroguanine DNA N-glycosylase activity"/>
    <property type="evidence" value="ECO:0007669"/>
    <property type="project" value="TreeGrafter"/>
</dbReference>
<keyword evidence="4" id="KW-1185">Reference proteome</keyword>
<organism evidence="3 4">
    <name type="scientific">Musa troglodytarum</name>
    <name type="common">fe'i banana</name>
    <dbReference type="NCBI Taxonomy" id="320322"/>
    <lineage>
        <taxon>Eukaryota</taxon>
        <taxon>Viridiplantae</taxon>
        <taxon>Streptophyta</taxon>
        <taxon>Embryophyta</taxon>
        <taxon>Tracheophyta</taxon>
        <taxon>Spermatophyta</taxon>
        <taxon>Magnoliopsida</taxon>
        <taxon>Liliopsida</taxon>
        <taxon>Zingiberales</taxon>
        <taxon>Musaceae</taxon>
        <taxon>Musa</taxon>
    </lineage>
</organism>
<feature type="region of interest" description="Disordered" evidence="1">
    <location>
        <begin position="278"/>
        <end position="299"/>
    </location>
</feature>
<dbReference type="InterPro" id="IPR011257">
    <property type="entry name" value="DNA_glycosylase"/>
</dbReference>
<protein>
    <submittedName>
        <fullName evidence="3">HhH-GPD superfamily base excision DNA repair protein</fullName>
    </submittedName>
</protein>
<dbReference type="PANTHER" id="PTHR10242">
    <property type="entry name" value="8-OXOGUANINE DNA GLYCOSYLASE"/>
    <property type="match status" value="1"/>
</dbReference>
<evidence type="ECO:0000259" key="2">
    <source>
        <dbReference type="Pfam" id="PF23065"/>
    </source>
</evidence>